<organism evidence="1 2">
    <name type="scientific">Mucilaginibacter mallensis</name>
    <dbReference type="NCBI Taxonomy" id="652787"/>
    <lineage>
        <taxon>Bacteria</taxon>
        <taxon>Pseudomonadati</taxon>
        <taxon>Bacteroidota</taxon>
        <taxon>Sphingobacteriia</taxon>
        <taxon>Sphingobacteriales</taxon>
        <taxon>Sphingobacteriaceae</taxon>
        <taxon>Mucilaginibacter</taxon>
    </lineage>
</organism>
<dbReference type="OrthoDB" id="1445560at2"/>
<evidence type="ECO:0000313" key="2">
    <source>
        <dbReference type="Proteomes" id="UP000199679"/>
    </source>
</evidence>
<reference evidence="1 2" key="1">
    <citation type="submission" date="2016-10" db="EMBL/GenBank/DDBJ databases">
        <authorList>
            <person name="de Groot N.N."/>
        </authorList>
    </citation>
    <scope>NUCLEOTIDE SEQUENCE [LARGE SCALE GENOMIC DNA]</scope>
    <source>
        <strain evidence="1 2">MP1X4</strain>
    </source>
</reference>
<proteinExistence type="predicted"/>
<name>A0A1H1WS24_MUCMA</name>
<dbReference type="Proteomes" id="UP000199679">
    <property type="component" value="Chromosome I"/>
</dbReference>
<protein>
    <submittedName>
        <fullName evidence="1">Uncharacterized protein</fullName>
    </submittedName>
</protein>
<gene>
    <name evidence="1" type="ORF">SAMN05216490_2245</name>
</gene>
<accession>A0A1H1WS24</accession>
<dbReference type="AlphaFoldDB" id="A0A1H1WS24"/>
<sequence length="92" mass="9764">MAKTKSFNGITPAIWECVKTTSFKEHGTIYAPPGAASGTATTNTPVGEVLLNYDYNASADTVNYTIVKKPFIVGEGTIWDGIQDTIDGCSNS</sequence>
<evidence type="ECO:0000313" key="1">
    <source>
        <dbReference type="EMBL" id="SDS98989.1"/>
    </source>
</evidence>
<dbReference type="EMBL" id="LT629740">
    <property type="protein sequence ID" value="SDS98989.1"/>
    <property type="molecule type" value="Genomic_DNA"/>
</dbReference>
<dbReference type="RefSeq" id="WP_091372414.1">
    <property type="nucleotide sequence ID" value="NZ_LT629740.1"/>
</dbReference>
<keyword evidence="2" id="KW-1185">Reference proteome</keyword>
<dbReference type="STRING" id="652787.SAMN05216490_2245"/>